<protein>
    <recommendedName>
        <fullName evidence="4">HNH endonuclease</fullName>
    </recommendedName>
</protein>
<organism evidence="2 3">
    <name type="scientific">Pedococcus ginsenosidimutans</name>
    <dbReference type="NCBI Taxonomy" id="490570"/>
    <lineage>
        <taxon>Bacteria</taxon>
        <taxon>Bacillati</taxon>
        <taxon>Actinomycetota</taxon>
        <taxon>Actinomycetes</taxon>
        <taxon>Micrococcales</taxon>
        <taxon>Intrasporangiaceae</taxon>
        <taxon>Pedococcus</taxon>
    </lineage>
</organism>
<dbReference type="Gene3D" id="1.10.30.50">
    <property type="match status" value="1"/>
</dbReference>
<feature type="region of interest" description="Disordered" evidence="1">
    <location>
        <begin position="77"/>
        <end position="99"/>
    </location>
</feature>
<dbReference type="Proteomes" id="UP001500556">
    <property type="component" value="Unassembled WGS sequence"/>
</dbReference>
<sequence length="99" mass="11391">MGKDVHPYHRGYGQAWRRLRDKAKKEYPPVCHICGGPINMDLKSGPMMWSLDHLDPLAIYGTGLPPLDRCRPAHFGCNSSRGAKLAQRRRKPRPRSRDW</sequence>
<accession>A0ABP8YBV8</accession>
<gene>
    <name evidence="2" type="ORF">GCM10025782_23090</name>
</gene>
<feature type="compositionally biased region" description="Basic residues" evidence="1">
    <location>
        <begin position="86"/>
        <end position="99"/>
    </location>
</feature>
<evidence type="ECO:0008006" key="4">
    <source>
        <dbReference type="Google" id="ProtNLM"/>
    </source>
</evidence>
<reference evidence="3" key="1">
    <citation type="journal article" date="2019" name="Int. J. Syst. Evol. Microbiol.">
        <title>The Global Catalogue of Microorganisms (GCM) 10K type strain sequencing project: providing services to taxonomists for standard genome sequencing and annotation.</title>
        <authorList>
            <consortium name="The Broad Institute Genomics Platform"/>
            <consortium name="The Broad Institute Genome Sequencing Center for Infectious Disease"/>
            <person name="Wu L."/>
            <person name="Ma J."/>
        </authorList>
    </citation>
    <scope>NUCLEOTIDE SEQUENCE [LARGE SCALE GENOMIC DNA]</scope>
    <source>
        <strain evidence="3">JCM 18961</strain>
    </source>
</reference>
<evidence type="ECO:0000256" key="1">
    <source>
        <dbReference type="SAM" id="MobiDB-lite"/>
    </source>
</evidence>
<comment type="caution">
    <text evidence="2">The sequence shown here is derived from an EMBL/GenBank/DDBJ whole genome shotgun (WGS) entry which is preliminary data.</text>
</comment>
<evidence type="ECO:0000313" key="2">
    <source>
        <dbReference type="EMBL" id="GAA4724445.1"/>
    </source>
</evidence>
<dbReference type="EMBL" id="BAABLO010000011">
    <property type="protein sequence ID" value="GAA4724445.1"/>
    <property type="molecule type" value="Genomic_DNA"/>
</dbReference>
<dbReference type="RefSeq" id="WP_345503442.1">
    <property type="nucleotide sequence ID" value="NZ_BAABLO010000011.1"/>
</dbReference>
<proteinExistence type="predicted"/>
<keyword evidence="3" id="KW-1185">Reference proteome</keyword>
<evidence type="ECO:0000313" key="3">
    <source>
        <dbReference type="Proteomes" id="UP001500556"/>
    </source>
</evidence>
<name>A0ABP8YBV8_9MICO</name>